<evidence type="ECO:0000256" key="9">
    <source>
        <dbReference type="ARBA" id="ARBA00022824"/>
    </source>
</evidence>
<comment type="pathway">
    <text evidence="2">Protein modification; protein glycosylation.</text>
</comment>
<feature type="transmembrane region" description="Helical" evidence="15">
    <location>
        <begin position="164"/>
        <end position="184"/>
    </location>
</feature>
<evidence type="ECO:0000256" key="7">
    <source>
        <dbReference type="ARBA" id="ARBA00022692"/>
    </source>
</evidence>
<feature type="transmembrane region" description="Helical" evidence="15">
    <location>
        <begin position="134"/>
        <end position="152"/>
    </location>
</feature>
<evidence type="ECO:0000313" key="17">
    <source>
        <dbReference type="EMBL" id="KAK9761301.1"/>
    </source>
</evidence>
<dbReference type="PROSITE" id="PS50919">
    <property type="entry name" value="MIR"/>
    <property type="match status" value="3"/>
</dbReference>
<evidence type="ECO:0000256" key="14">
    <source>
        <dbReference type="SAM" id="MobiDB-lite"/>
    </source>
</evidence>
<keyword evidence="7 15" id="KW-0812">Transmembrane</keyword>
<feature type="transmembrane region" description="Helical" evidence="15">
    <location>
        <begin position="52"/>
        <end position="75"/>
    </location>
</feature>
<evidence type="ECO:0000256" key="2">
    <source>
        <dbReference type="ARBA" id="ARBA00004922"/>
    </source>
</evidence>
<feature type="domain" description="MIR" evidence="16">
    <location>
        <begin position="452"/>
        <end position="510"/>
    </location>
</feature>
<comment type="similarity">
    <text evidence="3">Belongs to the glycosyltransferase 39 family.</text>
</comment>
<evidence type="ECO:0000256" key="11">
    <source>
        <dbReference type="ARBA" id="ARBA00023136"/>
    </source>
</evidence>
<evidence type="ECO:0000256" key="10">
    <source>
        <dbReference type="ARBA" id="ARBA00022989"/>
    </source>
</evidence>
<keyword evidence="8" id="KW-0677">Repeat</keyword>
<proteinExistence type="inferred from homology"/>
<dbReference type="InterPro" id="IPR036300">
    <property type="entry name" value="MIR_dom_sf"/>
</dbReference>
<feature type="region of interest" description="Disordered" evidence="14">
    <location>
        <begin position="1"/>
        <end position="34"/>
    </location>
</feature>
<evidence type="ECO:0000256" key="15">
    <source>
        <dbReference type="SAM" id="Phobius"/>
    </source>
</evidence>
<evidence type="ECO:0000313" key="18">
    <source>
        <dbReference type="Proteomes" id="UP001479436"/>
    </source>
</evidence>
<keyword evidence="10 15" id="KW-1133">Transmembrane helix</keyword>
<comment type="catalytic activity">
    <reaction evidence="12">
        <text>a di-trans,poly-cis-dolichyl beta-D-mannosyl phosphate + L-threonyl-[protein] = 3-O-(alpha-D-mannosyl)-L-threonyl-[protein] + a di-trans,poly-cis-dolichyl phosphate + H(+)</text>
        <dbReference type="Rhea" id="RHEA:53396"/>
        <dbReference type="Rhea" id="RHEA-COMP:11060"/>
        <dbReference type="Rhea" id="RHEA-COMP:13547"/>
        <dbReference type="Rhea" id="RHEA-COMP:19498"/>
        <dbReference type="Rhea" id="RHEA-COMP:19501"/>
        <dbReference type="ChEBI" id="CHEBI:15378"/>
        <dbReference type="ChEBI" id="CHEBI:30013"/>
        <dbReference type="ChEBI" id="CHEBI:57683"/>
        <dbReference type="ChEBI" id="CHEBI:58211"/>
        <dbReference type="ChEBI" id="CHEBI:137323"/>
        <dbReference type="EC" id="2.4.1.109"/>
    </reaction>
</comment>
<gene>
    <name evidence="17" type="primary">PMT2_5</name>
    <name evidence="17" type="ORF">K7432_013905</name>
</gene>
<dbReference type="GO" id="GO:0004169">
    <property type="term" value="F:dolichyl-phosphate-mannose-protein mannosyltransferase activity"/>
    <property type="evidence" value="ECO:0007669"/>
    <property type="project" value="UniProtKB-EC"/>
</dbReference>
<sequence length="515" mass="58670">MEPGKLTHRNSPSQPVKTESHSDQEDEPKIHTPPQLCNTSTKWYYNTNLLNALVLTLLSLFTRLYMITWSNVVVWDEAHFGKFGSYYLKREFYHDVHPPLGKMLVALGGLMSGYDGHFGFESGDVYPESLNYGVMRSFLALFGAAMVPLAYLTAIEFKFSKKAAFLAALMVLVDIAFLVISRFILLDSMLLCFTCTTLYCLACFHNCRKESFSLRWWIWLICTGTSIGCVSSVKWVGFFATALVGMYTIEDLWDKFGDYRMPKMTYLKHWAARIICLIVLPVLIYMLCFVIHFGILNHSGSGDATMSSIFQAGLIGNTLNEAPLEVTYGSKITLKNNGYGGGLLHSHVQVFPEGSQQQQVTTYHHRDENNEWIVKKAYASTSDQDSEEVEFLSDGDIIRLAHVSTEKNLHSHQIVAPITKTDWEVSCYGNQTVSDPNDYWRIEKLGDYYEETSHIRTLSTQFRLRHVPTGCLLKSHNVPLPAWGFQQSEVTCDKNDEVGNFNLIWNVENHWNEKR</sequence>
<dbReference type="Proteomes" id="UP001479436">
    <property type="component" value="Unassembled WGS sequence"/>
</dbReference>
<evidence type="ECO:0000256" key="12">
    <source>
        <dbReference type="ARBA" id="ARBA00045085"/>
    </source>
</evidence>
<evidence type="ECO:0000256" key="8">
    <source>
        <dbReference type="ARBA" id="ARBA00022737"/>
    </source>
</evidence>
<dbReference type="PANTHER" id="PTHR10050:SF46">
    <property type="entry name" value="PROTEIN O-MANNOSYL-TRANSFERASE 2"/>
    <property type="match status" value="1"/>
</dbReference>
<dbReference type="SUPFAM" id="SSF82109">
    <property type="entry name" value="MIR domain"/>
    <property type="match status" value="1"/>
</dbReference>
<feature type="domain" description="MIR" evidence="16">
    <location>
        <begin position="323"/>
        <end position="377"/>
    </location>
</feature>
<feature type="non-terminal residue" evidence="17">
    <location>
        <position position="515"/>
    </location>
</feature>
<dbReference type="SMART" id="SM00472">
    <property type="entry name" value="MIR"/>
    <property type="match status" value="3"/>
</dbReference>
<name>A0ABR2WIG6_9FUNG</name>
<feature type="compositionally biased region" description="Basic and acidic residues" evidence="14">
    <location>
        <begin position="18"/>
        <end position="30"/>
    </location>
</feature>
<keyword evidence="9" id="KW-0256">Endoplasmic reticulum</keyword>
<evidence type="ECO:0000256" key="5">
    <source>
        <dbReference type="ARBA" id="ARBA00022676"/>
    </source>
</evidence>
<evidence type="ECO:0000256" key="3">
    <source>
        <dbReference type="ARBA" id="ARBA00007222"/>
    </source>
</evidence>
<evidence type="ECO:0000259" key="16">
    <source>
        <dbReference type="PROSITE" id="PS50919"/>
    </source>
</evidence>
<evidence type="ECO:0000256" key="13">
    <source>
        <dbReference type="ARBA" id="ARBA00045102"/>
    </source>
</evidence>
<dbReference type="EC" id="2.4.1.109" evidence="4"/>
<comment type="caution">
    <text evidence="17">The sequence shown here is derived from an EMBL/GenBank/DDBJ whole genome shotgun (WGS) entry which is preliminary data.</text>
</comment>
<keyword evidence="5 17" id="KW-0328">Glycosyltransferase</keyword>
<keyword evidence="11 15" id="KW-0472">Membrane</keyword>
<dbReference type="InterPro" id="IPR003342">
    <property type="entry name" value="ArnT-like_N"/>
</dbReference>
<reference evidence="17 18" key="1">
    <citation type="submission" date="2023-04" db="EMBL/GenBank/DDBJ databases">
        <title>Genome of Basidiobolus ranarum AG-B5.</title>
        <authorList>
            <person name="Stajich J.E."/>
            <person name="Carter-House D."/>
            <person name="Gryganskyi A."/>
        </authorList>
    </citation>
    <scope>NUCLEOTIDE SEQUENCE [LARGE SCALE GENOMIC DNA]</scope>
    <source>
        <strain evidence="17 18">AG-B5</strain>
    </source>
</reference>
<evidence type="ECO:0000256" key="6">
    <source>
        <dbReference type="ARBA" id="ARBA00022679"/>
    </source>
</evidence>
<protein>
    <recommendedName>
        <fullName evidence="4">dolichyl-phosphate-mannose--protein mannosyltransferase</fullName>
        <ecNumber evidence="4">2.4.1.109</ecNumber>
    </recommendedName>
</protein>
<comment type="catalytic activity">
    <reaction evidence="13">
        <text>a di-trans,poly-cis-dolichyl beta-D-mannosyl phosphate + L-seryl-[protein] = 3-O-(alpha-D-mannosyl)-L-seryl-[protein] + a di-trans,poly-cis-dolichyl phosphate + H(+)</text>
        <dbReference type="Rhea" id="RHEA:17377"/>
        <dbReference type="Rhea" id="RHEA-COMP:9863"/>
        <dbReference type="Rhea" id="RHEA-COMP:13546"/>
        <dbReference type="Rhea" id="RHEA-COMP:19498"/>
        <dbReference type="Rhea" id="RHEA-COMP:19501"/>
        <dbReference type="ChEBI" id="CHEBI:15378"/>
        <dbReference type="ChEBI" id="CHEBI:29999"/>
        <dbReference type="ChEBI" id="CHEBI:57683"/>
        <dbReference type="ChEBI" id="CHEBI:58211"/>
        <dbReference type="ChEBI" id="CHEBI:137321"/>
        <dbReference type="EC" id="2.4.1.109"/>
    </reaction>
</comment>
<dbReference type="PANTHER" id="PTHR10050">
    <property type="entry name" value="DOLICHYL-PHOSPHATE-MANNOSE--PROTEIN MANNOSYLTRANSFERASE"/>
    <property type="match status" value="1"/>
</dbReference>
<feature type="transmembrane region" description="Helical" evidence="15">
    <location>
        <begin position="270"/>
        <end position="295"/>
    </location>
</feature>
<accession>A0ABR2WIG6</accession>
<keyword evidence="18" id="KW-1185">Reference proteome</keyword>
<dbReference type="Pfam" id="PF02815">
    <property type="entry name" value="MIR"/>
    <property type="match status" value="1"/>
</dbReference>
<keyword evidence="6 17" id="KW-0808">Transferase</keyword>
<comment type="subcellular location">
    <subcellularLocation>
        <location evidence="1">Endoplasmic reticulum membrane</location>
        <topology evidence="1">Multi-pass membrane protein</topology>
    </subcellularLocation>
</comment>
<dbReference type="Gene3D" id="2.80.10.50">
    <property type="match status" value="1"/>
</dbReference>
<dbReference type="EMBL" id="JASJQH010001452">
    <property type="protein sequence ID" value="KAK9761301.1"/>
    <property type="molecule type" value="Genomic_DNA"/>
</dbReference>
<evidence type="ECO:0000256" key="4">
    <source>
        <dbReference type="ARBA" id="ARBA00012839"/>
    </source>
</evidence>
<feature type="transmembrane region" description="Helical" evidence="15">
    <location>
        <begin position="216"/>
        <end position="249"/>
    </location>
</feature>
<organism evidence="17 18">
    <name type="scientific">Basidiobolus ranarum</name>
    <dbReference type="NCBI Taxonomy" id="34480"/>
    <lineage>
        <taxon>Eukaryota</taxon>
        <taxon>Fungi</taxon>
        <taxon>Fungi incertae sedis</taxon>
        <taxon>Zoopagomycota</taxon>
        <taxon>Entomophthoromycotina</taxon>
        <taxon>Basidiobolomycetes</taxon>
        <taxon>Basidiobolales</taxon>
        <taxon>Basidiobolaceae</taxon>
        <taxon>Basidiobolus</taxon>
    </lineage>
</organism>
<evidence type="ECO:0000256" key="1">
    <source>
        <dbReference type="ARBA" id="ARBA00004477"/>
    </source>
</evidence>
<dbReference type="InterPro" id="IPR027005">
    <property type="entry name" value="PMT-like"/>
</dbReference>
<feature type="domain" description="MIR" evidence="16">
    <location>
        <begin position="389"/>
        <end position="445"/>
    </location>
</feature>
<dbReference type="InterPro" id="IPR016093">
    <property type="entry name" value="MIR_motif"/>
</dbReference>
<dbReference type="Pfam" id="PF02366">
    <property type="entry name" value="PMT"/>
    <property type="match status" value="1"/>
</dbReference>